<reference evidence="3 4" key="1">
    <citation type="submission" date="2023-05" db="EMBL/GenBank/DDBJ databases">
        <title>B98-5 Cell Line De Novo Hybrid Assembly: An Optical Mapping Approach.</title>
        <authorList>
            <person name="Kananen K."/>
            <person name="Auerbach J.A."/>
            <person name="Kautto E."/>
            <person name="Blachly J.S."/>
        </authorList>
    </citation>
    <scope>NUCLEOTIDE SEQUENCE [LARGE SCALE GENOMIC DNA]</scope>
    <source>
        <strain evidence="3">B95-8</strain>
        <tissue evidence="3">Cell line</tissue>
    </source>
</reference>
<dbReference type="SUPFAM" id="SSF101238">
    <property type="entry name" value="XPC-binding domain"/>
    <property type="match status" value="1"/>
</dbReference>
<feature type="domain" description="UBA" evidence="2">
    <location>
        <begin position="154"/>
        <end position="194"/>
    </location>
</feature>
<keyword evidence="4" id="KW-1185">Reference proteome</keyword>
<evidence type="ECO:0000256" key="1">
    <source>
        <dbReference type="RuleBase" id="RU367049"/>
    </source>
</evidence>
<dbReference type="Gene3D" id="1.10.8.10">
    <property type="entry name" value="DNA helicase RuvA subunit, C-terminal domain"/>
    <property type="match status" value="2"/>
</dbReference>
<dbReference type="EMBL" id="JASSZA010000007">
    <property type="protein sequence ID" value="KAK2106988.1"/>
    <property type="molecule type" value="Genomic_DNA"/>
</dbReference>
<dbReference type="InterPro" id="IPR004806">
    <property type="entry name" value="Rad23"/>
</dbReference>
<evidence type="ECO:0000259" key="2">
    <source>
        <dbReference type="PROSITE" id="PS50030"/>
    </source>
</evidence>
<dbReference type="InterPro" id="IPR036353">
    <property type="entry name" value="XPC-bd_sf"/>
</dbReference>
<dbReference type="PRINTS" id="PR01839">
    <property type="entry name" value="RAD23PROTEIN"/>
</dbReference>
<dbReference type="PROSITE" id="PS50030">
    <property type="entry name" value="UBA"/>
    <property type="match status" value="2"/>
</dbReference>
<dbReference type="InterPro" id="IPR009060">
    <property type="entry name" value="UBA-like_sf"/>
</dbReference>
<dbReference type="InterPro" id="IPR015360">
    <property type="entry name" value="XPC-bd"/>
</dbReference>
<organism evidence="3 4">
    <name type="scientific">Saguinus oedipus</name>
    <name type="common">Cotton-top tamarin</name>
    <name type="synonym">Oedipomidas oedipus</name>
    <dbReference type="NCBI Taxonomy" id="9490"/>
    <lineage>
        <taxon>Eukaryota</taxon>
        <taxon>Metazoa</taxon>
        <taxon>Chordata</taxon>
        <taxon>Craniata</taxon>
        <taxon>Vertebrata</taxon>
        <taxon>Euteleostomi</taxon>
        <taxon>Mammalia</taxon>
        <taxon>Eutheria</taxon>
        <taxon>Euarchontoglires</taxon>
        <taxon>Primates</taxon>
        <taxon>Haplorrhini</taxon>
        <taxon>Platyrrhini</taxon>
        <taxon>Cebidae</taxon>
        <taxon>Callitrichinae</taxon>
        <taxon>Saguinus</taxon>
    </lineage>
</organism>
<accession>A0ABQ9VE87</accession>
<sequence>MVTEIMSMGYEREQVIAALRASFNNPDGAVEYLLMGIPGDRENQAVVDPSQAASTGLLSLQQWLQPQQLQQHRLQRALEDIPLNFYGISLTLLQQIGRENPQLLQQISQHQEPFIQMLNEPVQEAGGQGGGGGGGSGGIAEAGSGHMNYIQVTPQEKEAIERLKTLGFPERLVIQAYFACEKNENLAANFLLQQNFDED</sequence>
<feature type="domain" description="UBA" evidence="2">
    <location>
        <begin position="1"/>
        <end position="36"/>
    </location>
</feature>
<comment type="function">
    <text evidence="1">Multiubiquitin chain receptor involved in modulation of proteasomal degradation. Involved in nucleotide excision repair.</text>
</comment>
<dbReference type="Pfam" id="PF00627">
    <property type="entry name" value="UBA"/>
    <property type="match status" value="2"/>
</dbReference>
<dbReference type="PANTHER" id="PTHR10621">
    <property type="entry name" value="UV EXCISION REPAIR PROTEIN RAD23"/>
    <property type="match status" value="1"/>
</dbReference>
<keyword evidence="1" id="KW-0227">DNA damage</keyword>
<comment type="caution">
    <text evidence="3">The sequence shown here is derived from an EMBL/GenBank/DDBJ whole genome shotgun (WGS) entry which is preliminary data.</text>
</comment>
<dbReference type="SUPFAM" id="SSF46934">
    <property type="entry name" value="UBA-like"/>
    <property type="match status" value="2"/>
</dbReference>
<comment type="similarity">
    <text evidence="1">Belongs to the RAD23 family.</text>
</comment>
<gene>
    <name evidence="3" type="primary">RAD23B_2</name>
    <name evidence="3" type="ORF">P7K49_016502</name>
</gene>
<dbReference type="Proteomes" id="UP001266305">
    <property type="component" value="Unassembled WGS sequence"/>
</dbReference>
<name>A0ABQ9VE87_SAGOE</name>
<protein>
    <recommendedName>
        <fullName evidence="1">UV excision repair protein RAD23</fullName>
    </recommendedName>
</protein>
<keyword evidence="1" id="KW-0234">DNA repair</keyword>
<evidence type="ECO:0000313" key="4">
    <source>
        <dbReference type="Proteomes" id="UP001266305"/>
    </source>
</evidence>
<proteinExistence type="inferred from homology"/>
<dbReference type="InterPro" id="IPR015940">
    <property type="entry name" value="UBA"/>
</dbReference>
<dbReference type="PANTHER" id="PTHR10621:SF13">
    <property type="entry name" value="UV EXCISION REPAIR PROTEIN RAD23 HOMOLOG B"/>
    <property type="match status" value="1"/>
</dbReference>
<dbReference type="SMART" id="SM00165">
    <property type="entry name" value="UBA"/>
    <property type="match status" value="2"/>
</dbReference>
<dbReference type="Pfam" id="PF09280">
    <property type="entry name" value="XPC-binding"/>
    <property type="match status" value="1"/>
</dbReference>
<dbReference type="Gene3D" id="1.10.10.540">
    <property type="entry name" value="XPC-binding domain"/>
    <property type="match status" value="1"/>
</dbReference>
<evidence type="ECO:0000313" key="3">
    <source>
        <dbReference type="EMBL" id="KAK2106988.1"/>
    </source>
</evidence>
<keyword evidence="1" id="KW-0963">Cytoplasm</keyword>
<keyword evidence="1" id="KW-0539">Nucleus</keyword>
<comment type="subcellular location">
    <subcellularLocation>
        <location evidence="1">Nucleus</location>
    </subcellularLocation>
    <subcellularLocation>
        <location evidence="1">Cytoplasm</location>
    </subcellularLocation>
</comment>